<dbReference type="Proteomes" id="UP000273516">
    <property type="component" value="Unassembled WGS sequence"/>
</dbReference>
<keyword evidence="1" id="KW-0472">Membrane</keyword>
<evidence type="ECO:0000313" key="3">
    <source>
        <dbReference type="Proteomes" id="UP000273516"/>
    </source>
</evidence>
<gene>
    <name evidence="2" type="ORF">C9E81_04550</name>
</gene>
<dbReference type="RefSeq" id="WP_122111072.1">
    <property type="nucleotide sequence ID" value="NZ_QOKZ01000001.1"/>
</dbReference>
<dbReference type="EMBL" id="QOKZ01000001">
    <property type="protein sequence ID" value="RMC38094.1"/>
    <property type="molecule type" value="Genomic_DNA"/>
</dbReference>
<feature type="transmembrane region" description="Helical" evidence="1">
    <location>
        <begin position="253"/>
        <end position="278"/>
    </location>
</feature>
<keyword evidence="1" id="KW-1133">Transmembrane helix</keyword>
<comment type="caution">
    <text evidence="2">The sequence shown here is derived from an EMBL/GenBank/DDBJ whole genome shotgun (WGS) entry which is preliminary data.</text>
</comment>
<feature type="transmembrane region" description="Helical" evidence="1">
    <location>
        <begin position="121"/>
        <end position="146"/>
    </location>
</feature>
<protein>
    <submittedName>
        <fullName evidence="2">Nucleoside recognition protein</fullName>
    </submittedName>
</protein>
<organism evidence="2 3">
    <name type="scientific">Paracoccus alkanivorans</name>
    <dbReference type="NCBI Taxonomy" id="2116655"/>
    <lineage>
        <taxon>Bacteria</taxon>
        <taxon>Pseudomonadati</taxon>
        <taxon>Pseudomonadota</taxon>
        <taxon>Alphaproteobacteria</taxon>
        <taxon>Rhodobacterales</taxon>
        <taxon>Paracoccaceae</taxon>
        <taxon>Paracoccus</taxon>
    </lineage>
</organism>
<evidence type="ECO:0000256" key="1">
    <source>
        <dbReference type="SAM" id="Phobius"/>
    </source>
</evidence>
<reference evidence="2 3" key="1">
    <citation type="submission" date="2018-07" db="EMBL/GenBank/DDBJ databases">
        <authorList>
            <person name="Zhang Y."/>
            <person name="Wang L."/>
            <person name="Ma S."/>
        </authorList>
    </citation>
    <scope>NUCLEOTIDE SEQUENCE [LARGE SCALE GENOMIC DNA]</scope>
    <source>
        <strain evidence="2 3">4-2</strain>
    </source>
</reference>
<name>A0A3M0MP50_9RHOB</name>
<feature type="transmembrane region" description="Helical" evidence="1">
    <location>
        <begin position="64"/>
        <end position="84"/>
    </location>
</feature>
<keyword evidence="3" id="KW-1185">Reference proteome</keyword>
<evidence type="ECO:0000313" key="2">
    <source>
        <dbReference type="EMBL" id="RMC38094.1"/>
    </source>
</evidence>
<feature type="transmembrane region" description="Helical" evidence="1">
    <location>
        <begin position="223"/>
        <end position="241"/>
    </location>
</feature>
<sequence>MSASRFVISTTGETLRIYWELARIMVPVTIVTEVMSRAGLIDLVAPALAPVMGLFGLPPELSLAWLTGMLVGIWGAIAMIFALVPAESMSIADITVFSSLVLIAHGLPIEQKIIQKAGPGFAVTTTIRIAGAILYAMILHHLFAATGWQAEILNPIWIPVADATDWMSFLTGLVETLIYMLVILLALSWGLEVLKLTGLMALLMKLLAPALRLAGIRGETGQFTTVGLFLGISYGGGLLIREARAGNLSPRQIFISCVFMGFAHSIIEDTLLVMALGADVLGVLVGRLVFAIAATALIAYLIRSVSDETFFTWMFRHGKRHRVAGL</sequence>
<feature type="transmembrane region" description="Helical" evidence="1">
    <location>
        <begin position="166"/>
        <end position="186"/>
    </location>
</feature>
<keyword evidence="1" id="KW-0812">Transmembrane</keyword>
<accession>A0A3M0MP50</accession>
<dbReference type="OrthoDB" id="9797308at2"/>
<proteinExistence type="predicted"/>
<dbReference type="AlphaFoldDB" id="A0A3M0MP50"/>
<feature type="transmembrane region" description="Helical" evidence="1">
    <location>
        <begin position="193"/>
        <end position="211"/>
    </location>
</feature>
<feature type="transmembrane region" description="Helical" evidence="1">
    <location>
        <begin position="284"/>
        <end position="302"/>
    </location>
</feature>